<keyword evidence="4 12" id="KW-0894">Sodium channel</keyword>
<feature type="non-terminal residue" evidence="14">
    <location>
        <position position="1"/>
    </location>
</feature>
<dbReference type="PANTHER" id="PTHR11690">
    <property type="entry name" value="AMILORIDE-SENSITIVE SODIUM CHANNEL-RELATED"/>
    <property type="match status" value="1"/>
</dbReference>
<evidence type="ECO:0000256" key="3">
    <source>
        <dbReference type="ARBA" id="ARBA00022448"/>
    </source>
</evidence>
<evidence type="ECO:0000256" key="13">
    <source>
        <dbReference type="SAM" id="Phobius"/>
    </source>
</evidence>
<dbReference type="AlphaFoldDB" id="A0A151WHI7"/>
<evidence type="ECO:0000313" key="14">
    <source>
        <dbReference type="EMBL" id="KYQ47278.1"/>
    </source>
</evidence>
<keyword evidence="6 13" id="KW-1133">Transmembrane helix</keyword>
<keyword evidence="7" id="KW-0915">Sodium</keyword>
<gene>
    <name evidence="14" type="ORF">ALC60_13678</name>
</gene>
<dbReference type="GO" id="GO:0005886">
    <property type="term" value="C:plasma membrane"/>
    <property type="evidence" value="ECO:0007669"/>
    <property type="project" value="TreeGrafter"/>
</dbReference>
<keyword evidence="15" id="KW-1185">Reference proteome</keyword>
<proteinExistence type="inferred from homology"/>
<evidence type="ECO:0000256" key="11">
    <source>
        <dbReference type="ARBA" id="ARBA00023303"/>
    </source>
</evidence>
<dbReference type="Pfam" id="PF00858">
    <property type="entry name" value="ASC"/>
    <property type="match status" value="1"/>
</dbReference>
<dbReference type="OrthoDB" id="6436100at2759"/>
<protein>
    <submittedName>
        <fullName evidence="14">Sodium channel protein Nach</fullName>
    </submittedName>
</protein>
<dbReference type="EMBL" id="KQ983115">
    <property type="protein sequence ID" value="KYQ47278.1"/>
    <property type="molecule type" value="Genomic_DNA"/>
</dbReference>
<evidence type="ECO:0000256" key="12">
    <source>
        <dbReference type="RuleBase" id="RU000679"/>
    </source>
</evidence>
<dbReference type="PANTHER" id="PTHR11690:SF253">
    <property type="entry name" value="PICKPOCKET 18-RELATED"/>
    <property type="match status" value="1"/>
</dbReference>
<keyword evidence="10 12" id="KW-0739">Sodium transport</keyword>
<feature type="transmembrane region" description="Helical" evidence="13">
    <location>
        <begin position="219"/>
        <end position="239"/>
    </location>
</feature>
<evidence type="ECO:0000256" key="10">
    <source>
        <dbReference type="ARBA" id="ARBA00023201"/>
    </source>
</evidence>
<dbReference type="Gene3D" id="1.10.287.770">
    <property type="entry name" value="YojJ-like"/>
    <property type="match status" value="1"/>
</dbReference>
<name>A0A151WHI7_9HYME</name>
<evidence type="ECO:0000256" key="2">
    <source>
        <dbReference type="ARBA" id="ARBA00007193"/>
    </source>
</evidence>
<dbReference type="InterPro" id="IPR001873">
    <property type="entry name" value="ENaC"/>
</dbReference>
<dbReference type="Gene3D" id="1.10.287.820">
    <property type="entry name" value="Acid-sensing ion channel domain"/>
    <property type="match status" value="1"/>
</dbReference>
<evidence type="ECO:0000256" key="9">
    <source>
        <dbReference type="ARBA" id="ARBA00023136"/>
    </source>
</evidence>
<dbReference type="KEGG" id="mzt:108729993"/>
<keyword evidence="11 12" id="KW-0407">Ion channel</keyword>
<evidence type="ECO:0000256" key="1">
    <source>
        <dbReference type="ARBA" id="ARBA00004141"/>
    </source>
</evidence>
<evidence type="ECO:0000256" key="8">
    <source>
        <dbReference type="ARBA" id="ARBA00023065"/>
    </source>
</evidence>
<evidence type="ECO:0000313" key="15">
    <source>
        <dbReference type="Proteomes" id="UP000075809"/>
    </source>
</evidence>
<comment type="similarity">
    <text evidence="2 12">Belongs to the amiloride-sensitive sodium channel (TC 1.A.6) family.</text>
</comment>
<evidence type="ECO:0000256" key="7">
    <source>
        <dbReference type="ARBA" id="ARBA00023053"/>
    </source>
</evidence>
<evidence type="ECO:0000256" key="6">
    <source>
        <dbReference type="ARBA" id="ARBA00022989"/>
    </source>
</evidence>
<keyword evidence="9 13" id="KW-0472">Membrane</keyword>
<accession>A0A151WHI7</accession>
<keyword evidence="5 12" id="KW-0812">Transmembrane</keyword>
<reference evidence="14 15" key="1">
    <citation type="submission" date="2015-09" db="EMBL/GenBank/DDBJ databases">
        <title>Trachymyrmex zeteki WGS genome.</title>
        <authorList>
            <person name="Nygaard S."/>
            <person name="Hu H."/>
            <person name="Boomsma J."/>
            <person name="Zhang G."/>
        </authorList>
    </citation>
    <scope>NUCLEOTIDE SEQUENCE [LARGE SCALE GENOMIC DNA]</scope>
    <source>
        <strain evidence="14">Tzet28-1</strain>
        <tissue evidence="14">Whole body</tissue>
    </source>
</reference>
<keyword evidence="8 12" id="KW-0406">Ion transport</keyword>
<comment type="subcellular location">
    <subcellularLocation>
        <location evidence="1">Membrane</location>
        <topology evidence="1">Multi-pass membrane protein</topology>
    </subcellularLocation>
</comment>
<evidence type="ECO:0000256" key="4">
    <source>
        <dbReference type="ARBA" id="ARBA00022461"/>
    </source>
</evidence>
<evidence type="ECO:0000256" key="5">
    <source>
        <dbReference type="ARBA" id="ARBA00022692"/>
    </source>
</evidence>
<keyword evidence="3 12" id="KW-0813">Transport</keyword>
<organism evidence="14 15">
    <name type="scientific">Mycetomoellerius zeteki</name>
    <dbReference type="NCBI Taxonomy" id="64791"/>
    <lineage>
        <taxon>Eukaryota</taxon>
        <taxon>Metazoa</taxon>
        <taxon>Ecdysozoa</taxon>
        <taxon>Arthropoda</taxon>
        <taxon>Hexapoda</taxon>
        <taxon>Insecta</taxon>
        <taxon>Pterygota</taxon>
        <taxon>Neoptera</taxon>
        <taxon>Endopterygota</taxon>
        <taxon>Hymenoptera</taxon>
        <taxon>Apocrita</taxon>
        <taxon>Aculeata</taxon>
        <taxon>Formicoidea</taxon>
        <taxon>Formicidae</taxon>
        <taxon>Myrmicinae</taxon>
        <taxon>Mycetomoellerius</taxon>
    </lineage>
</organism>
<dbReference type="Proteomes" id="UP000075809">
    <property type="component" value="Unassembled WGS sequence"/>
</dbReference>
<dbReference type="STRING" id="64791.A0A151WHI7"/>
<dbReference type="GO" id="GO:0015280">
    <property type="term" value="F:ligand-gated sodium channel activity"/>
    <property type="evidence" value="ECO:0007669"/>
    <property type="project" value="TreeGrafter"/>
</dbReference>
<sequence>VVVFDPTDYPDMTSGGVTEVLAVPLSETFLDVVGTLFTSNPEIENFPRDKRNCIFSDEGKLIPSITKYTYSDCIVHCKINFIQKSCGCRPFFYPRRSKKDYSWRICNSLDFECLAKHKSIWLAVLPHEEILHDNIKKEEKVLHCHDCFASCEHISYDVLTWNTVMTPGEFNTNLLPNYNVTNEGIVHIYFSRYGTVILKQDMSFYWYDLVSEFGGTCGIFIGFSFISIVELLYFFVLMFSDLFCKKSALQENDDRKTEIPSNQTQTTGTIYWNELQPRSWQSAKYGKFSTNRVRY</sequence>